<feature type="compositionally biased region" description="Basic and acidic residues" evidence="1">
    <location>
        <begin position="452"/>
        <end position="465"/>
    </location>
</feature>
<feature type="compositionally biased region" description="Polar residues" evidence="1">
    <location>
        <begin position="668"/>
        <end position="687"/>
    </location>
</feature>
<feature type="compositionally biased region" description="Low complexity" evidence="1">
    <location>
        <begin position="802"/>
        <end position="821"/>
    </location>
</feature>
<proteinExistence type="predicted"/>
<sequence length="915" mass="99441">MTLSMETVVEEREPTDNRPVLGLPISPFGASKVRGYEKEIGSVYDGGEGNATPRALTPSSPQTPRLISPRQLFPPHESPDGPSSDRNPSFSSADLPDFPEPPTASPKFYARRASWSSSLPPSSPTPEHRSRVSLDAPRPLLMPPAVLRSPSIQSRLFTDDEQTTEEGSLGASPTGSLATRRTTRSVSAPMTRYGDYIAPSAPSATLNFTYITDPPSKRHSVQFVNEDLRSAPGVIGLGDGWSGGPQPVGLSKRQSSTSESLALWGTEAEEEDVQYSDSQRRSTASPLTQIWNRSLRSLMIAESTPDLHAARSQTPDGGSRRAGTGILKRSSSSSRALSPRESPFTLRQPSLTSQSEMDLSVRPQSINSSSTIHSLSLQSRTKNLPPPASISSPARPTSAQAYQLSQQSRSSFARSEGDLHLPLRARNGGLPPPWRPPSGHAGARRLSTLIFEGKEDRSATVERRISPSLRSSSYSSVHMPPSRALSPTLPTAPEEDFNGEDKRYGEYERPQPEMRRVESPLDFHHDNDEHEERGEEAKPGKRSSFISKVKAVFSPRRPSATKESTTTTSTAKKTTKRPFSSTFSRSKLKLSSPSVPALSQAAQDPLHERARSPWQALQPSRISKRFSAMSGASEVTVRQPSRSETPKAQEEREHRPRPLSVGGWHSIANYNPKSQTRPRQGTTAAAHSSSLSPLPSQRSNLASVRLGHTHMGLEDRVVDTQKRGTYGRHLHSTSSSSSAMSMDDLLLGQRSAARSASMPLGLGIQNSRYPYASQLSDGSGKAGIDARRQLSSSGMTPEQERASVSTESSHSPVSSHAPATPAFHDSLELAPLDESYVIFEKAEEAEGESEEERRNGNRFSAASYASYASLDNEGEVQKGRAVKVNNVLAMQKQASVVSFGELMDRHFESYGGVKV</sequence>
<feature type="region of interest" description="Disordered" evidence="1">
    <location>
        <begin position="789"/>
        <end position="821"/>
    </location>
</feature>
<feature type="compositionally biased region" description="Polar residues" evidence="1">
    <location>
        <begin position="171"/>
        <end position="188"/>
    </location>
</feature>
<dbReference type="AlphaFoldDB" id="A0A1E3I6A4"/>
<evidence type="ECO:0000313" key="2">
    <source>
        <dbReference type="EMBL" id="ODN84082.1"/>
    </source>
</evidence>
<dbReference type="RefSeq" id="XP_018997885.1">
    <property type="nucleotide sequence ID" value="XM_019133180.1"/>
</dbReference>
<feature type="region of interest" description="Disordered" evidence="1">
    <location>
        <begin position="240"/>
        <end position="285"/>
    </location>
</feature>
<feature type="compositionally biased region" description="Polar residues" evidence="1">
    <location>
        <begin position="577"/>
        <end position="594"/>
    </location>
</feature>
<feature type="compositionally biased region" description="Low complexity" evidence="1">
    <location>
        <begin position="329"/>
        <end position="342"/>
    </location>
</feature>
<feature type="region of interest" description="Disordered" evidence="1">
    <location>
        <begin position="306"/>
        <end position="415"/>
    </location>
</feature>
<feature type="region of interest" description="Disordered" evidence="1">
    <location>
        <begin position="1"/>
        <end position="196"/>
    </location>
</feature>
<feature type="compositionally biased region" description="Polar residues" evidence="1">
    <location>
        <begin position="345"/>
        <end position="357"/>
    </location>
</feature>
<feature type="compositionally biased region" description="Low complexity" evidence="1">
    <location>
        <begin position="561"/>
        <end position="572"/>
    </location>
</feature>
<evidence type="ECO:0000313" key="3">
    <source>
        <dbReference type="Proteomes" id="UP000094065"/>
    </source>
</evidence>
<protein>
    <submittedName>
        <fullName evidence="2">Uncharacterized protein</fullName>
    </submittedName>
</protein>
<dbReference type="OrthoDB" id="2596859at2759"/>
<feature type="compositionally biased region" description="Low complexity" evidence="1">
    <location>
        <begin position="364"/>
        <end position="379"/>
    </location>
</feature>
<feature type="compositionally biased region" description="Polar residues" evidence="1">
    <location>
        <begin position="275"/>
        <end position="285"/>
    </location>
</feature>
<gene>
    <name evidence="2" type="ORF">L202_00100</name>
</gene>
<organism evidence="2 3">
    <name type="scientific">Cryptococcus amylolentus CBS 6039</name>
    <dbReference type="NCBI Taxonomy" id="1295533"/>
    <lineage>
        <taxon>Eukaryota</taxon>
        <taxon>Fungi</taxon>
        <taxon>Dikarya</taxon>
        <taxon>Basidiomycota</taxon>
        <taxon>Agaricomycotina</taxon>
        <taxon>Tremellomycetes</taxon>
        <taxon>Tremellales</taxon>
        <taxon>Cryptococcaceae</taxon>
        <taxon>Cryptococcus</taxon>
    </lineage>
</organism>
<feature type="compositionally biased region" description="Polar residues" evidence="1">
    <location>
        <begin position="400"/>
        <end position="413"/>
    </location>
</feature>
<feature type="compositionally biased region" description="Basic and acidic residues" evidence="1">
    <location>
        <begin position="644"/>
        <end position="656"/>
    </location>
</feature>
<comment type="caution">
    <text evidence="2">The sequence shown here is derived from an EMBL/GenBank/DDBJ whole genome shotgun (WGS) entry which is preliminary data.</text>
</comment>
<feature type="compositionally biased region" description="Low complexity" evidence="1">
    <location>
        <begin position="466"/>
        <end position="476"/>
    </location>
</feature>
<reference evidence="2 3" key="1">
    <citation type="submission" date="2016-06" db="EMBL/GenBank/DDBJ databases">
        <title>Evolution of pathogenesis and genome organization in the Tremellales.</title>
        <authorList>
            <person name="Cuomo C."/>
            <person name="Litvintseva A."/>
            <person name="Heitman J."/>
            <person name="Chen Y."/>
            <person name="Sun S."/>
            <person name="Springer D."/>
            <person name="Dromer F."/>
            <person name="Young S."/>
            <person name="Zeng Q."/>
            <person name="Chapman S."/>
            <person name="Gujja S."/>
            <person name="Saif S."/>
            <person name="Birren B."/>
        </authorList>
    </citation>
    <scope>NUCLEOTIDE SEQUENCE [LARGE SCALE GENOMIC DNA]</scope>
    <source>
        <strain evidence="2 3">CBS 6039</strain>
    </source>
</reference>
<evidence type="ECO:0000256" key="1">
    <source>
        <dbReference type="SAM" id="MobiDB-lite"/>
    </source>
</evidence>
<dbReference type="Proteomes" id="UP000094065">
    <property type="component" value="Unassembled WGS sequence"/>
</dbReference>
<feature type="compositionally biased region" description="Low complexity" evidence="1">
    <location>
        <begin position="732"/>
        <end position="741"/>
    </location>
</feature>
<feature type="region of interest" description="Disordered" evidence="1">
    <location>
        <begin position="450"/>
        <end position="698"/>
    </location>
</feature>
<dbReference type="EMBL" id="AWGJ01000001">
    <property type="protein sequence ID" value="ODN84082.1"/>
    <property type="molecule type" value="Genomic_DNA"/>
</dbReference>
<feature type="region of interest" description="Disordered" evidence="1">
    <location>
        <begin position="721"/>
        <end position="741"/>
    </location>
</feature>
<accession>A0A1E3I6A4</accession>
<feature type="compositionally biased region" description="Low complexity" evidence="1">
    <location>
        <begin position="389"/>
        <end position="399"/>
    </location>
</feature>
<keyword evidence="3" id="KW-1185">Reference proteome</keyword>
<dbReference type="GeneID" id="30151409"/>
<feature type="compositionally biased region" description="Basic and acidic residues" evidence="1">
    <location>
        <begin position="499"/>
        <end position="539"/>
    </location>
</feature>
<name>A0A1E3I6A4_9TREE</name>
<feature type="region of interest" description="Disordered" evidence="1">
    <location>
        <begin position="423"/>
        <end position="442"/>
    </location>
</feature>